<dbReference type="Proteomes" id="UP001519291">
    <property type="component" value="Unassembled WGS sequence"/>
</dbReference>
<accession>A0ABS4YBA0</accession>
<keyword evidence="2" id="KW-1185">Reference proteome</keyword>
<protein>
    <submittedName>
        <fullName evidence="1">Uncharacterized protein</fullName>
    </submittedName>
</protein>
<comment type="caution">
    <text evidence="1">The sequence shown here is derived from an EMBL/GenBank/DDBJ whole genome shotgun (WGS) entry which is preliminary data.</text>
</comment>
<gene>
    <name evidence="1" type="ORF">JO379_005478</name>
</gene>
<proteinExistence type="predicted"/>
<organism evidence="1 2">
    <name type="scientific">Streptomyces syringium</name>
    <dbReference type="NCBI Taxonomy" id="76729"/>
    <lineage>
        <taxon>Bacteria</taxon>
        <taxon>Bacillati</taxon>
        <taxon>Actinomycetota</taxon>
        <taxon>Actinomycetes</taxon>
        <taxon>Kitasatosporales</taxon>
        <taxon>Streptomycetaceae</taxon>
        <taxon>Streptomyces</taxon>
    </lineage>
</organism>
<name>A0ABS4YBA0_9ACTN</name>
<evidence type="ECO:0000313" key="1">
    <source>
        <dbReference type="EMBL" id="MBP2406009.1"/>
    </source>
</evidence>
<sequence>MTACPWTGYAVDGHGSDPNCYIAHYRVCSRRPHPEHMHPVFTAIWLRNCARDGIPFD</sequence>
<reference evidence="1 2" key="1">
    <citation type="submission" date="2021-03" db="EMBL/GenBank/DDBJ databases">
        <title>Sequencing the genomes of 1000 actinobacteria strains.</title>
        <authorList>
            <person name="Klenk H.-P."/>
        </authorList>
    </citation>
    <scope>NUCLEOTIDE SEQUENCE [LARGE SCALE GENOMIC DNA]</scope>
    <source>
        <strain evidence="1 2">DSM 41480</strain>
    </source>
</reference>
<dbReference type="EMBL" id="JAGIOH010000001">
    <property type="protein sequence ID" value="MBP2406009.1"/>
    <property type="molecule type" value="Genomic_DNA"/>
</dbReference>
<evidence type="ECO:0000313" key="2">
    <source>
        <dbReference type="Proteomes" id="UP001519291"/>
    </source>
</evidence>